<organism evidence="2 3">
    <name type="scientific">Hyalella azteca</name>
    <name type="common">Amphipod</name>
    <dbReference type="NCBI Taxonomy" id="294128"/>
    <lineage>
        <taxon>Eukaryota</taxon>
        <taxon>Metazoa</taxon>
        <taxon>Ecdysozoa</taxon>
        <taxon>Arthropoda</taxon>
        <taxon>Crustacea</taxon>
        <taxon>Multicrustacea</taxon>
        <taxon>Malacostraca</taxon>
        <taxon>Eumalacostraca</taxon>
        <taxon>Peracarida</taxon>
        <taxon>Amphipoda</taxon>
        <taxon>Senticaudata</taxon>
        <taxon>Talitrida</taxon>
        <taxon>Talitroidea</taxon>
        <taxon>Hyalellidae</taxon>
        <taxon>Hyalella</taxon>
    </lineage>
</organism>
<feature type="region of interest" description="Disordered" evidence="1">
    <location>
        <begin position="81"/>
        <end position="144"/>
    </location>
</feature>
<evidence type="ECO:0000313" key="2">
    <source>
        <dbReference type="Proteomes" id="UP000694843"/>
    </source>
</evidence>
<proteinExistence type="predicted"/>
<feature type="compositionally biased region" description="Polar residues" evidence="1">
    <location>
        <begin position="81"/>
        <end position="103"/>
    </location>
</feature>
<protein>
    <submittedName>
        <fullName evidence="3">Uncharacterized protein LOC108671950</fullName>
    </submittedName>
</protein>
<sequence length="229" mass="25622">MIPISELPQPSRAAKVQERDDELFLEGNDGHELILPHDLYDKLGNVSDPYDPNKDFIGFVDPLFGVVLVDTEKLQEHITNKTHNAQGNTVEENGLKSCSNSLTDENEHRNREEPISATNRTAEGTRSPKEAISSPSRAGTDKKEKTLHHLAYEMKIGYPPPEDENRPISGFGVKNGRILSNSSTFNSFSDEFHTEERGMSETEQVKLTALISRLHESYQKKTSSVCSLL</sequence>
<evidence type="ECO:0000256" key="1">
    <source>
        <dbReference type="SAM" id="MobiDB-lite"/>
    </source>
</evidence>
<evidence type="ECO:0000313" key="3">
    <source>
        <dbReference type="RefSeq" id="XP_018015039.1"/>
    </source>
</evidence>
<feature type="compositionally biased region" description="Basic and acidic residues" evidence="1">
    <location>
        <begin position="105"/>
        <end position="114"/>
    </location>
</feature>
<accession>A0A8B7NMX8</accession>
<dbReference type="KEGG" id="hazt:108671950"/>
<dbReference type="Proteomes" id="UP000694843">
    <property type="component" value="Unplaced"/>
</dbReference>
<dbReference type="RefSeq" id="XP_018015039.1">
    <property type="nucleotide sequence ID" value="XM_018159550.2"/>
</dbReference>
<name>A0A8B7NMX8_HYAAZ</name>
<keyword evidence="2" id="KW-1185">Reference proteome</keyword>
<dbReference type="GeneID" id="108671950"/>
<gene>
    <name evidence="3" type="primary">LOC108671950</name>
</gene>
<dbReference type="AlphaFoldDB" id="A0A8B7NMX8"/>
<reference evidence="3" key="1">
    <citation type="submission" date="2025-08" db="UniProtKB">
        <authorList>
            <consortium name="RefSeq"/>
        </authorList>
    </citation>
    <scope>IDENTIFICATION</scope>
    <source>
        <tissue evidence="3">Whole organism</tissue>
    </source>
</reference>
<dbReference type="OrthoDB" id="10437994at2759"/>